<evidence type="ECO:0000256" key="5">
    <source>
        <dbReference type="ARBA" id="ARBA00023004"/>
    </source>
</evidence>
<feature type="binding site" evidence="8">
    <location>
        <position position="41"/>
    </location>
    <ligand>
        <name>[4Fe-4S] cluster</name>
        <dbReference type="ChEBI" id="CHEBI:49883"/>
        <note>4Fe-4S-S-AdoMet</note>
    </ligand>
</feature>
<feature type="binding site" evidence="8">
    <location>
        <position position="76"/>
    </location>
    <ligand>
        <name>S-adenosyl-L-methionine</name>
        <dbReference type="ChEBI" id="CHEBI:59789"/>
    </ligand>
</feature>
<protein>
    <recommendedName>
        <fullName evidence="8">7-carboxy-7-deazaguanine synthase</fullName>
        <shortName evidence="8">CDG synthase</shortName>
        <ecNumber evidence="8">4.3.99.3</ecNumber>
    </recommendedName>
    <alternativeName>
        <fullName evidence="8">Queuosine biosynthesis protein QueE</fullName>
    </alternativeName>
</protein>
<dbReference type="OrthoDB" id="9792276at2"/>
<dbReference type="GO" id="GO:0000287">
    <property type="term" value="F:magnesium ion binding"/>
    <property type="evidence" value="ECO:0007669"/>
    <property type="project" value="UniProtKB-UniRule"/>
</dbReference>
<dbReference type="UniPathway" id="UPA00391"/>
<dbReference type="GO" id="GO:1904047">
    <property type="term" value="F:S-adenosyl-L-methionine binding"/>
    <property type="evidence" value="ECO:0007669"/>
    <property type="project" value="UniProtKB-UniRule"/>
</dbReference>
<dbReference type="PIRSF" id="PIRSF000370">
    <property type="entry name" value="QueE"/>
    <property type="match status" value="1"/>
</dbReference>
<evidence type="ECO:0000256" key="1">
    <source>
        <dbReference type="ARBA" id="ARBA00022485"/>
    </source>
</evidence>
<evidence type="ECO:0000259" key="9">
    <source>
        <dbReference type="PROSITE" id="PS51918"/>
    </source>
</evidence>
<dbReference type="AlphaFoldDB" id="A0A3E2TI01"/>
<organism evidence="10 11">
    <name type="scientific">Anaerococcus nagyae</name>
    <dbReference type="NCBI Taxonomy" id="1755241"/>
    <lineage>
        <taxon>Bacteria</taxon>
        <taxon>Bacillati</taxon>
        <taxon>Bacillota</taxon>
        <taxon>Tissierellia</taxon>
        <taxon>Tissierellales</taxon>
        <taxon>Peptoniphilaceae</taxon>
        <taxon>Anaerococcus</taxon>
    </lineage>
</organism>
<evidence type="ECO:0000256" key="7">
    <source>
        <dbReference type="ARBA" id="ARBA00023239"/>
    </source>
</evidence>
<keyword evidence="11" id="KW-1185">Reference proteome</keyword>
<dbReference type="GO" id="GO:0008616">
    <property type="term" value="P:tRNA queuosine(34) biosynthetic process"/>
    <property type="evidence" value="ECO:0007669"/>
    <property type="project" value="UniProtKB-UniRule"/>
</dbReference>
<name>A0A3E2TI01_9FIRM</name>
<comment type="cofactor">
    <cofactor evidence="8">
        <name>S-adenosyl-L-methionine</name>
        <dbReference type="ChEBI" id="CHEBI:59789"/>
    </cofactor>
    <text evidence="8">Binds 1 S-adenosyl-L-methionine per subunit.</text>
</comment>
<keyword evidence="5 8" id="KW-0408">Iron</keyword>
<dbReference type="InterPro" id="IPR058240">
    <property type="entry name" value="rSAM_sf"/>
</dbReference>
<comment type="caution">
    <text evidence="8">Lacks conserved residue(s) required for the propagation of feature annotation.</text>
</comment>
<dbReference type="SFLD" id="SFLDG01067">
    <property type="entry name" value="SPASM/twitch_domain_containing"/>
    <property type="match status" value="1"/>
</dbReference>
<dbReference type="EMBL" id="QVEU01000003">
    <property type="protein sequence ID" value="RGB76313.1"/>
    <property type="molecule type" value="Genomic_DNA"/>
</dbReference>
<keyword evidence="6 8" id="KW-0411">Iron-sulfur</keyword>
<proteinExistence type="inferred from homology"/>
<evidence type="ECO:0000256" key="3">
    <source>
        <dbReference type="ARBA" id="ARBA00022723"/>
    </source>
</evidence>
<dbReference type="HAMAP" id="MF_00917">
    <property type="entry name" value="QueE"/>
    <property type="match status" value="1"/>
</dbReference>
<feature type="binding site" evidence="8">
    <location>
        <position position="38"/>
    </location>
    <ligand>
        <name>[4Fe-4S] cluster</name>
        <dbReference type="ChEBI" id="CHEBI:49883"/>
        <note>4Fe-4S-S-AdoMet</note>
    </ligand>
</feature>
<evidence type="ECO:0000256" key="8">
    <source>
        <dbReference type="HAMAP-Rule" id="MF_00917"/>
    </source>
</evidence>
<feature type="binding site" evidence="8">
    <location>
        <begin position="40"/>
        <end position="42"/>
    </location>
    <ligand>
        <name>S-adenosyl-L-methionine</name>
        <dbReference type="ChEBI" id="CHEBI:59789"/>
    </ligand>
</feature>
<dbReference type="RefSeq" id="WP_117521167.1">
    <property type="nucleotide sequence ID" value="NZ_AP031484.1"/>
</dbReference>
<reference evidence="10 11" key="1">
    <citation type="submission" date="2018-08" db="EMBL/GenBank/DDBJ databases">
        <title>A genome reference for cultivated species of the human gut microbiota.</title>
        <authorList>
            <person name="Zou Y."/>
            <person name="Xue W."/>
            <person name="Luo G."/>
        </authorList>
    </citation>
    <scope>NUCLEOTIDE SEQUENCE [LARGE SCALE GENOMIC DNA]</scope>
    <source>
        <strain evidence="10 11">OF01-3</strain>
    </source>
</reference>
<feature type="binding site" evidence="8">
    <location>
        <position position="30"/>
    </location>
    <ligand>
        <name>substrate</name>
    </ligand>
</feature>
<keyword evidence="2 8" id="KW-0949">S-adenosyl-L-methionine</keyword>
<evidence type="ECO:0000313" key="10">
    <source>
        <dbReference type="EMBL" id="RGB76313.1"/>
    </source>
</evidence>
<gene>
    <name evidence="8" type="primary">queE</name>
    <name evidence="10" type="ORF">DXA39_03860</name>
</gene>
<keyword evidence="1 8" id="KW-0004">4Fe-4S</keyword>
<comment type="caution">
    <text evidence="10">The sequence shown here is derived from an EMBL/GenBank/DDBJ whole genome shotgun (WGS) entry which is preliminary data.</text>
</comment>
<sequence length="218" mass="25186">MKDKKLDINEIFYSIDGEGITAGQIAIFIRLNSCNLRCSYCDTSYALEAKNNYIDFDHIFDIINQYPSKNITITGGEPLYQQGIIDFIEQLSKRGYRVNIETNGSISVKGLIHIDKTIITLDIKTPYSNMDQENLYENLNYLRGNDVCKFVVGSIEDLEFTYKIIDKYKPKSQIFLSPVYNSIDTADIVEFMKIKGYDNVKLQLQIHKYIWDPDKRGV</sequence>
<keyword evidence="7 8" id="KW-0456">Lyase</keyword>
<evidence type="ECO:0000256" key="4">
    <source>
        <dbReference type="ARBA" id="ARBA00022842"/>
    </source>
</evidence>
<comment type="pathway">
    <text evidence="8">Purine metabolism; 7-cyano-7-deazaguanine biosynthesis.</text>
</comment>
<dbReference type="GO" id="GO:0016840">
    <property type="term" value="F:carbon-nitrogen lyase activity"/>
    <property type="evidence" value="ECO:0007669"/>
    <property type="project" value="UniProtKB-UniRule"/>
</dbReference>
<dbReference type="CDD" id="cd01335">
    <property type="entry name" value="Radical_SAM"/>
    <property type="match status" value="1"/>
</dbReference>
<comment type="catalytic activity">
    <reaction evidence="8">
        <text>6-carboxy-5,6,7,8-tetrahydropterin + H(+) = 7-carboxy-7-carbaguanine + NH4(+)</text>
        <dbReference type="Rhea" id="RHEA:27974"/>
        <dbReference type="ChEBI" id="CHEBI:15378"/>
        <dbReference type="ChEBI" id="CHEBI:28938"/>
        <dbReference type="ChEBI" id="CHEBI:61032"/>
        <dbReference type="ChEBI" id="CHEBI:61036"/>
        <dbReference type="EC" id="4.3.99.3"/>
    </reaction>
</comment>
<evidence type="ECO:0000256" key="6">
    <source>
        <dbReference type="ARBA" id="ARBA00023014"/>
    </source>
</evidence>
<dbReference type="SFLD" id="SFLDS00029">
    <property type="entry name" value="Radical_SAM"/>
    <property type="match status" value="1"/>
</dbReference>
<feature type="binding site" evidence="8">
    <location>
        <position position="74"/>
    </location>
    <ligand>
        <name>substrate</name>
    </ligand>
</feature>
<comment type="cofactor">
    <cofactor evidence="8">
        <name>Mg(2+)</name>
        <dbReference type="ChEBI" id="CHEBI:18420"/>
    </cofactor>
</comment>
<dbReference type="PANTHER" id="PTHR42836">
    <property type="entry name" value="7-CARBOXY-7-DEAZAGUANINE SYNTHASE"/>
    <property type="match status" value="1"/>
</dbReference>
<dbReference type="Pfam" id="PF04055">
    <property type="entry name" value="Radical_SAM"/>
    <property type="match status" value="1"/>
</dbReference>
<feature type="domain" description="Radical SAM core" evidence="9">
    <location>
        <begin position="21"/>
        <end position="213"/>
    </location>
</feature>
<comment type="similarity">
    <text evidence="8">Belongs to the radical SAM superfamily. 7-carboxy-7-deazaguanine synthase family.</text>
</comment>
<comment type="cofactor">
    <cofactor evidence="8">
        <name>[4Fe-4S] cluster</name>
        <dbReference type="ChEBI" id="CHEBI:49883"/>
    </cofactor>
    <text evidence="8">Binds 1 [4Fe-4S] cluster. The cluster is coordinated with 3 cysteines and an exchangeable S-adenosyl-L-methionine.</text>
</comment>
<evidence type="ECO:0000313" key="11">
    <source>
        <dbReference type="Proteomes" id="UP000261011"/>
    </source>
</evidence>
<dbReference type="Proteomes" id="UP000261011">
    <property type="component" value="Unassembled WGS sequence"/>
</dbReference>
<dbReference type="Gene3D" id="3.20.20.70">
    <property type="entry name" value="Aldolase class I"/>
    <property type="match status" value="1"/>
</dbReference>
<dbReference type="InterPro" id="IPR007197">
    <property type="entry name" value="rSAM"/>
</dbReference>
<dbReference type="EC" id="4.3.99.3" evidence="8"/>
<comment type="subunit">
    <text evidence="8">Homodimer.</text>
</comment>
<dbReference type="SUPFAM" id="SSF102114">
    <property type="entry name" value="Radical SAM enzymes"/>
    <property type="match status" value="1"/>
</dbReference>
<comment type="function">
    <text evidence="8">Catalyzes the complex heterocyclic radical-mediated conversion of 6-carboxy-5,6,7,8-tetrahydropterin (CPH4) to 7-carboxy-7-deazaguanine (CDG), a step common to the biosynthetic pathways of all 7-deazapurine-containing compounds.</text>
</comment>
<keyword evidence="8" id="KW-0671">Queuosine biosynthesis</keyword>
<dbReference type="GO" id="GO:0051539">
    <property type="term" value="F:4 iron, 4 sulfur cluster binding"/>
    <property type="evidence" value="ECO:0007669"/>
    <property type="project" value="UniProtKB-UniRule"/>
</dbReference>
<keyword evidence="4 8" id="KW-0460">Magnesium</keyword>
<feature type="binding site" evidence="8">
    <location>
        <begin position="15"/>
        <end position="17"/>
    </location>
    <ligand>
        <name>substrate</name>
    </ligand>
</feature>
<dbReference type="InterPro" id="IPR013785">
    <property type="entry name" value="Aldolase_TIM"/>
</dbReference>
<keyword evidence="3 8" id="KW-0479">Metal-binding</keyword>
<feature type="binding site" evidence="8">
    <location>
        <position position="34"/>
    </location>
    <ligand>
        <name>[4Fe-4S] cluster</name>
        <dbReference type="ChEBI" id="CHEBI:49883"/>
        <note>4Fe-4S-S-AdoMet</note>
    </ligand>
</feature>
<feature type="binding site" evidence="8">
    <location>
        <position position="43"/>
    </location>
    <ligand>
        <name>Mg(2+)</name>
        <dbReference type="ChEBI" id="CHEBI:18420"/>
    </ligand>
</feature>
<evidence type="ECO:0000256" key="2">
    <source>
        <dbReference type="ARBA" id="ARBA00022691"/>
    </source>
</evidence>
<accession>A0A3E2TI01</accession>
<dbReference type="InterPro" id="IPR024924">
    <property type="entry name" value="7-CO-7-deazaguanine_synth-like"/>
</dbReference>
<dbReference type="PROSITE" id="PS51918">
    <property type="entry name" value="RADICAL_SAM"/>
    <property type="match status" value="1"/>
</dbReference>
<dbReference type="PANTHER" id="PTHR42836:SF1">
    <property type="entry name" value="7-CARBOXY-7-DEAZAGUANINE SYNTHASE"/>
    <property type="match status" value="1"/>
</dbReference>